<dbReference type="Gene3D" id="3.40.50.300">
    <property type="entry name" value="P-loop containing nucleotide triphosphate hydrolases"/>
    <property type="match status" value="1"/>
</dbReference>
<dbReference type="AlphaFoldDB" id="A0A344TGT8"/>
<dbReference type="RefSeq" id="WP_114066644.1">
    <property type="nucleotide sequence ID" value="NZ_CP030850.1"/>
</dbReference>
<dbReference type="Proteomes" id="UP000251993">
    <property type="component" value="Chromosome"/>
</dbReference>
<evidence type="ECO:0008006" key="3">
    <source>
        <dbReference type="Google" id="ProtNLM"/>
    </source>
</evidence>
<dbReference type="OrthoDB" id="877327at2"/>
<dbReference type="EMBL" id="CP030850">
    <property type="protein sequence ID" value="AXE17859.1"/>
    <property type="molecule type" value="Genomic_DNA"/>
</dbReference>
<dbReference type="InterPro" id="IPR027417">
    <property type="entry name" value="P-loop_NTPase"/>
</dbReference>
<gene>
    <name evidence="1" type="ORF">DR864_08995</name>
</gene>
<protein>
    <recommendedName>
        <fullName evidence="3">AAA domain-containing protein</fullName>
    </recommendedName>
</protein>
<accession>A0A344TGT8</accession>
<dbReference type="KEGG" id="run:DR864_08995"/>
<name>A0A344TGT8_9BACT</name>
<reference evidence="1 2" key="1">
    <citation type="submission" date="2018-07" db="EMBL/GenBank/DDBJ databases">
        <title>Genome sequencing of Runella.</title>
        <authorList>
            <person name="Baek M.-G."/>
            <person name="Yi H."/>
        </authorList>
    </citation>
    <scope>NUCLEOTIDE SEQUENCE [LARGE SCALE GENOMIC DNA]</scope>
    <source>
        <strain evidence="1 2">HYN0085</strain>
    </source>
</reference>
<proteinExistence type="predicted"/>
<keyword evidence="2" id="KW-1185">Reference proteome</keyword>
<dbReference type="SUPFAM" id="SSF52540">
    <property type="entry name" value="P-loop containing nucleoside triphosphate hydrolases"/>
    <property type="match status" value="1"/>
</dbReference>
<evidence type="ECO:0000313" key="2">
    <source>
        <dbReference type="Proteomes" id="UP000251993"/>
    </source>
</evidence>
<evidence type="ECO:0000313" key="1">
    <source>
        <dbReference type="EMBL" id="AXE17859.1"/>
    </source>
</evidence>
<sequence length="387" mass="43927">MTSLLDKFRNFNQYNEEQVFKSTGLPPVKAAKTSYLPRLKEVQKMIEIRACQDIQFARPILSLGDIGIIYPNTITVIQGQKGSHKSRLTENIGAAFLCMNPQLKFLGFTVTPLMRFHLAYIDSERNQKDQFPYAVQRIKEKAGFDKTAIPPNFDVVSLIDIDRAERFEAIRQYLEDMRQNHPNEHIIVVIDVITDCIGSFNDPKESLKLIDMLNDMINSYNVCFICVIHENPNSFGESKARGHLGTELINKASTVISIGFDKGSNGKSTDLIVVKFLHTRSIKKPEPHFLRYSEEAKGLVVAEGEFVTDQKNLKAEKAELGEVKDWLTENLMGEVSKADLVNQLTDYFGCTSKTIDTRLKGLMEGLHPFLTRIKKGKEVYFHLSVPF</sequence>
<organism evidence="1 2">
    <name type="scientific">Runella rosea</name>
    <dbReference type="NCBI Taxonomy" id="2259595"/>
    <lineage>
        <taxon>Bacteria</taxon>
        <taxon>Pseudomonadati</taxon>
        <taxon>Bacteroidota</taxon>
        <taxon>Cytophagia</taxon>
        <taxon>Cytophagales</taxon>
        <taxon>Spirosomataceae</taxon>
        <taxon>Runella</taxon>
    </lineage>
</organism>